<evidence type="ECO:0000256" key="1">
    <source>
        <dbReference type="SAM" id="Phobius"/>
    </source>
</evidence>
<reference evidence="2 3" key="1">
    <citation type="submission" date="2019-03" db="EMBL/GenBank/DDBJ databases">
        <title>Metabolic reconstructions from genomes of highly enriched 'Candidatus Accumulibacter' and 'Candidatus Competibacter' bioreactor populations.</title>
        <authorList>
            <person name="Annavajhala M.K."/>
            <person name="Welles L."/>
            <person name="Abbas B."/>
            <person name="Sorokin D."/>
            <person name="Park H."/>
            <person name="Van Loosdrecht M."/>
            <person name="Chandran K."/>
        </authorList>
    </citation>
    <scope>NUCLEOTIDE SEQUENCE [LARGE SCALE GENOMIC DNA]</scope>
    <source>
        <strain evidence="2 3">SBR_G</strain>
    </source>
</reference>
<evidence type="ECO:0000313" key="2">
    <source>
        <dbReference type="EMBL" id="NMQ19034.1"/>
    </source>
</evidence>
<accession>A0ABX1TLR5</accession>
<dbReference type="EMBL" id="SPMZ01000019">
    <property type="protein sequence ID" value="NMQ19034.1"/>
    <property type="molecule type" value="Genomic_DNA"/>
</dbReference>
<dbReference type="RefSeq" id="WP_169248292.1">
    <property type="nucleotide sequence ID" value="NZ_SPMZ01000019.1"/>
</dbReference>
<comment type="caution">
    <text evidence="2">The sequence shown here is derived from an EMBL/GenBank/DDBJ whole genome shotgun (WGS) entry which is preliminary data.</text>
</comment>
<name>A0ABX1TLR5_9GAMM</name>
<organism evidence="2 3">
    <name type="scientific">Candidatus Competibacter phosphatis</name>
    <dbReference type="NCBI Taxonomy" id="221280"/>
    <lineage>
        <taxon>Bacteria</taxon>
        <taxon>Pseudomonadati</taxon>
        <taxon>Pseudomonadota</taxon>
        <taxon>Gammaproteobacteria</taxon>
        <taxon>Candidatus Competibacteraceae</taxon>
        <taxon>Candidatus Competibacter</taxon>
    </lineage>
</organism>
<keyword evidence="1" id="KW-1133">Transmembrane helix</keyword>
<proteinExistence type="predicted"/>
<gene>
    <name evidence="2" type="ORF">E4P82_07350</name>
</gene>
<dbReference type="Proteomes" id="UP000760480">
    <property type="component" value="Unassembled WGS sequence"/>
</dbReference>
<keyword evidence="1" id="KW-0812">Transmembrane</keyword>
<keyword evidence="1" id="KW-0472">Membrane</keyword>
<feature type="transmembrane region" description="Helical" evidence="1">
    <location>
        <begin position="57"/>
        <end position="79"/>
    </location>
</feature>
<keyword evidence="3" id="KW-1185">Reference proteome</keyword>
<evidence type="ECO:0000313" key="3">
    <source>
        <dbReference type="Proteomes" id="UP000760480"/>
    </source>
</evidence>
<sequence>MTPQPTGPSVFFAPKPADGQGKLGRGERLLPVVGQALNGLPQRKVADPVFLFAEHELIATLIAARTVLVALVVVALWAAHR</sequence>
<protein>
    <submittedName>
        <fullName evidence="2">Uncharacterized protein</fullName>
    </submittedName>
</protein>